<gene>
    <name evidence="7" type="ORF">FOB72_24260</name>
</gene>
<evidence type="ECO:0000256" key="4">
    <source>
        <dbReference type="ARBA" id="ARBA00023163"/>
    </source>
</evidence>
<dbReference type="SUPFAM" id="SSF88946">
    <property type="entry name" value="Sigma2 domain of RNA polymerase sigma factors"/>
    <property type="match status" value="1"/>
</dbReference>
<dbReference type="InterPro" id="IPR039425">
    <property type="entry name" value="RNA_pol_sigma-70-like"/>
</dbReference>
<dbReference type="GO" id="GO:0006352">
    <property type="term" value="P:DNA-templated transcription initiation"/>
    <property type="evidence" value="ECO:0007669"/>
    <property type="project" value="InterPro"/>
</dbReference>
<dbReference type="InterPro" id="IPR013324">
    <property type="entry name" value="RNA_pol_sigma_r3/r4-like"/>
</dbReference>
<sequence length="209" mass="22979">MSEKSMELGNVADARGAEPVRMNQELYGVFISYRRALIEAAARIVGSRESAEDVVQDTFVKLFDQEKAIVVRYPVSYLFQTVRNLAIDRHRHNEVENRHVGGEEEGLLVTSEAASPENVMLGQQALGSVMQALASLPERTQWAFEMYRFRGVPQKDIAVMLNVSPTLVNFMIRDALTCCRDALFGADNTLDASGATDVSGRGPAGSLPV</sequence>
<dbReference type="EMBL" id="CP044067">
    <property type="protein sequence ID" value="QET05153.1"/>
    <property type="molecule type" value="Genomic_DNA"/>
</dbReference>
<dbReference type="SUPFAM" id="SSF88659">
    <property type="entry name" value="Sigma3 and sigma4 domains of RNA polymerase sigma factors"/>
    <property type="match status" value="1"/>
</dbReference>
<protein>
    <submittedName>
        <fullName evidence="7">RNA polymerase factor sigma-70</fullName>
    </submittedName>
</protein>
<keyword evidence="4" id="KW-0804">Transcription</keyword>
<dbReference type="InterPro" id="IPR007627">
    <property type="entry name" value="RNA_pol_sigma70_r2"/>
</dbReference>
<comment type="similarity">
    <text evidence="1">Belongs to the sigma-70 factor family. ECF subfamily.</text>
</comment>
<keyword evidence="2" id="KW-0805">Transcription regulation</keyword>
<dbReference type="GO" id="GO:0016987">
    <property type="term" value="F:sigma factor activity"/>
    <property type="evidence" value="ECO:0007669"/>
    <property type="project" value="UniProtKB-KW"/>
</dbReference>
<reference evidence="7 8" key="1">
    <citation type="submission" date="2019-09" db="EMBL/GenBank/DDBJ databases">
        <title>FDA dAtabase for Regulatory Grade micrObial Sequences (FDA-ARGOS): Supporting development and validation of Infectious Disease Dx tests.</title>
        <authorList>
            <person name="Sciortino C."/>
            <person name="Tallon L."/>
            <person name="Sadzewicz L."/>
            <person name="Vavikolanu K."/>
            <person name="Mehta A."/>
            <person name="Aluvathingal J."/>
            <person name="Nadendla S."/>
            <person name="Nandy P."/>
            <person name="Geyer C."/>
            <person name="Yan Y."/>
            <person name="Sichtig H."/>
        </authorList>
    </citation>
    <scope>NUCLEOTIDE SEQUENCE [LARGE SCALE GENOMIC DNA]</scope>
    <source>
        <strain evidence="7 8">FDAARGOS_664</strain>
    </source>
</reference>
<dbReference type="PANTHER" id="PTHR43133:SF63">
    <property type="entry name" value="RNA POLYMERASE SIGMA FACTOR FECI-RELATED"/>
    <property type="match status" value="1"/>
</dbReference>
<evidence type="ECO:0000259" key="5">
    <source>
        <dbReference type="Pfam" id="PF04542"/>
    </source>
</evidence>
<proteinExistence type="inferred from homology"/>
<keyword evidence="3" id="KW-0731">Sigma factor</keyword>
<dbReference type="Gene3D" id="1.10.10.10">
    <property type="entry name" value="Winged helix-like DNA-binding domain superfamily/Winged helix DNA-binding domain"/>
    <property type="match status" value="1"/>
</dbReference>
<dbReference type="InterPro" id="IPR014284">
    <property type="entry name" value="RNA_pol_sigma-70_dom"/>
</dbReference>
<dbReference type="AlphaFoldDB" id="A0A5P2HCF3"/>
<dbReference type="Proteomes" id="UP000322822">
    <property type="component" value="Chromosome 2"/>
</dbReference>
<dbReference type="NCBIfam" id="NF005448">
    <property type="entry name" value="PRK07037.1"/>
    <property type="match status" value="1"/>
</dbReference>
<dbReference type="InterPro" id="IPR013325">
    <property type="entry name" value="RNA_pol_sigma_r2"/>
</dbReference>
<dbReference type="NCBIfam" id="TIGR02937">
    <property type="entry name" value="sigma70-ECF"/>
    <property type="match status" value="1"/>
</dbReference>
<feature type="domain" description="RNA polymerase sigma factor 70 region 4 type 2" evidence="6">
    <location>
        <begin position="128"/>
        <end position="179"/>
    </location>
</feature>
<dbReference type="PANTHER" id="PTHR43133">
    <property type="entry name" value="RNA POLYMERASE ECF-TYPE SIGMA FACTO"/>
    <property type="match status" value="1"/>
</dbReference>
<dbReference type="InterPro" id="IPR013249">
    <property type="entry name" value="RNA_pol_sigma70_r4_t2"/>
</dbReference>
<name>A0A5P2HCF3_9BURK</name>
<dbReference type="Pfam" id="PF04542">
    <property type="entry name" value="Sigma70_r2"/>
    <property type="match status" value="1"/>
</dbReference>
<dbReference type="Pfam" id="PF08281">
    <property type="entry name" value="Sigma70_r4_2"/>
    <property type="match status" value="1"/>
</dbReference>
<dbReference type="OrthoDB" id="9783733at2"/>
<organism evidence="7 8">
    <name type="scientific">Cupriavidus pauculus</name>
    <dbReference type="NCBI Taxonomy" id="82633"/>
    <lineage>
        <taxon>Bacteria</taxon>
        <taxon>Pseudomonadati</taxon>
        <taxon>Pseudomonadota</taxon>
        <taxon>Betaproteobacteria</taxon>
        <taxon>Burkholderiales</taxon>
        <taxon>Burkholderiaceae</taxon>
        <taxon>Cupriavidus</taxon>
    </lineage>
</organism>
<evidence type="ECO:0000256" key="1">
    <source>
        <dbReference type="ARBA" id="ARBA00010641"/>
    </source>
</evidence>
<evidence type="ECO:0000259" key="6">
    <source>
        <dbReference type="Pfam" id="PF08281"/>
    </source>
</evidence>
<dbReference type="GO" id="GO:0003677">
    <property type="term" value="F:DNA binding"/>
    <property type="evidence" value="ECO:0007669"/>
    <property type="project" value="InterPro"/>
</dbReference>
<feature type="domain" description="RNA polymerase sigma-70 region 2" evidence="5">
    <location>
        <begin position="32"/>
        <end position="93"/>
    </location>
</feature>
<accession>A0A5P2HCF3</accession>
<dbReference type="InterPro" id="IPR036388">
    <property type="entry name" value="WH-like_DNA-bd_sf"/>
</dbReference>
<dbReference type="Gene3D" id="1.10.1740.10">
    <property type="match status" value="1"/>
</dbReference>
<evidence type="ECO:0000313" key="8">
    <source>
        <dbReference type="Proteomes" id="UP000322822"/>
    </source>
</evidence>
<evidence type="ECO:0000256" key="2">
    <source>
        <dbReference type="ARBA" id="ARBA00023015"/>
    </source>
</evidence>
<evidence type="ECO:0000256" key="3">
    <source>
        <dbReference type="ARBA" id="ARBA00023082"/>
    </source>
</evidence>
<evidence type="ECO:0000313" key="7">
    <source>
        <dbReference type="EMBL" id="QET05153.1"/>
    </source>
</evidence>